<sequence>KIFSELNWEYTISSKNLNIDKLMQNIIPLHIIDININNSAIFAMSNNEIHINDEE</sequence>
<gene>
    <name evidence="1" type="ORF">GMARGA_LOCUS36868</name>
</gene>
<organism evidence="1 2">
    <name type="scientific">Gigaspora margarita</name>
    <dbReference type="NCBI Taxonomy" id="4874"/>
    <lineage>
        <taxon>Eukaryota</taxon>
        <taxon>Fungi</taxon>
        <taxon>Fungi incertae sedis</taxon>
        <taxon>Mucoromycota</taxon>
        <taxon>Glomeromycotina</taxon>
        <taxon>Glomeromycetes</taxon>
        <taxon>Diversisporales</taxon>
        <taxon>Gigasporaceae</taxon>
        <taxon>Gigaspora</taxon>
    </lineage>
</organism>
<dbReference type="Proteomes" id="UP000789901">
    <property type="component" value="Unassembled WGS sequence"/>
</dbReference>
<name>A0ABN7WZ09_GIGMA</name>
<reference evidence="1 2" key="1">
    <citation type="submission" date="2021-06" db="EMBL/GenBank/DDBJ databases">
        <authorList>
            <person name="Kallberg Y."/>
            <person name="Tangrot J."/>
            <person name="Rosling A."/>
        </authorList>
    </citation>
    <scope>NUCLEOTIDE SEQUENCE [LARGE SCALE GENOMIC DNA]</scope>
    <source>
        <strain evidence="1 2">120-4 pot B 10/14</strain>
    </source>
</reference>
<feature type="non-terminal residue" evidence="1">
    <location>
        <position position="1"/>
    </location>
</feature>
<evidence type="ECO:0000313" key="1">
    <source>
        <dbReference type="EMBL" id="CAG8844033.1"/>
    </source>
</evidence>
<proteinExistence type="predicted"/>
<dbReference type="EMBL" id="CAJVQB010074415">
    <property type="protein sequence ID" value="CAG8844033.1"/>
    <property type="molecule type" value="Genomic_DNA"/>
</dbReference>
<comment type="caution">
    <text evidence="1">The sequence shown here is derived from an EMBL/GenBank/DDBJ whole genome shotgun (WGS) entry which is preliminary data.</text>
</comment>
<evidence type="ECO:0000313" key="2">
    <source>
        <dbReference type="Proteomes" id="UP000789901"/>
    </source>
</evidence>
<protein>
    <submittedName>
        <fullName evidence="1">24033_t:CDS:1</fullName>
    </submittedName>
</protein>
<accession>A0ABN7WZ09</accession>
<keyword evidence="2" id="KW-1185">Reference proteome</keyword>
<feature type="non-terminal residue" evidence="1">
    <location>
        <position position="55"/>
    </location>
</feature>